<dbReference type="PANTHER" id="PTHR23065">
    <property type="entry name" value="PROLINE-SERINE-THREONINE PHOSPHATASE INTERACTING PROTEIN 1"/>
    <property type="match status" value="1"/>
</dbReference>
<evidence type="ECO:0000256" key="8">
    <source>
        <dbReference type="PROSITE-ProRule" id="PRU01077"/>
    </source>
</evidence>
<dbReference type="SUPFAM" id="SSF103657">
    <property type="entry name" value="BAR/IMD domain-like"/>
    <property type="match status" value="1"/>
</dbReference>
<dbReference type="EnsemblMetazoa" id="SMAR013229-RA">
    <property type="protein sequence ID" value="SMAR013229-PA"/>
    <property type="gene ID" value="SMAR013229"/>
</dbReference>
<dbReference type="PANTHER" id="PTHR23065:SF7">
    <property type="entry name" value="NOSTRIN, ISOFORM H"/>
    <property type="match status" value="1"/>
</dbReference>
<evidence type="ECO:0000256" key="6">
    <source>
        <dbReference type="ARBA" id="ARBA00023212"/>
    </source>
</evidence>
<dbReference type="InterPro" id="IPR035656">
    <property type="entry name" value="Nostrin_SH3"/>
</dbReference>
<evidence type="ECO:0000256" key="9">
    <source>
        <dbReference type="SAM" id="MobiDB-lite"/>
    </source>
</evidence>
<proteinExistence type="predicted"/>
<keyword evidence="3" id="KW-0963">Cytoplasm</keyword>
<dbReference type="GO" id="GO:0005886">
    <property type="term" value="C:plasma membrane"/>
    <property type="evidence" value="ECO:0007669"/>
    <property type="project" value="TreeGrafter"/>
</dbReference>
<dbReference type="GO" id="GO:0016192">
    <property type="term" value="P:vesicle-mediated transport"/>
    <property type="evidence" value="ECO:0007669"/>
    <property type="project" value="UniProtKB-ARBA"/>
</dbReference>
<dbReference type="PhylomeDB" id="T1JH98"/>
<evidence type="ECO:0000256" key="1">
    <source>
        <dbReference type="ARBA" id="ARBA00004245"/>
    </source>
</evidence>
<dbReference type="OMA" id="HRLARFQ"/>
<dbReference type="Pfam" id="PF00611">
    <property type="entry name" value="FCH"/>
    <property type="match status" value="1"/>
</dbReference>
<evidence type="ECO:0000256" key="5">
    <source>
        <dbReference type="ARBA" id="ARBA00023054"/>
    </source>
</evidence>
<keyword evidence="6" id="KW-0206">Cytoskeleton</keyword>
<comment type="subcellular location">
    <subcellularLocation>
        <location evidence="1">Cytoplasm</location>
        <location evidence="1">Cytoskeleton</location>
    </subcellularLocation>
</comment>
<organism evidence="12 13">
    <name type="scientific">Strigamia maritima</name>
    <name type="common">European centipede</name>
    <name type="synonym">Geophilus maritimus</name>
    <dbReference type="NCBI Taxonomy" id="126957"/>
    <lineage>
        <taxon>Eukaryota</taxon>
        <taxon>Metazoa</taxon>
        <taxon>Ecdysozoa</taxon>
        <taxon>Arthropoda</taxon>
        <taxon>Myriapoda</taxon>
        <taxon>Chilopoda</taxon>
        <taxon>Pleurostigmophora</taxon>
        <taxon>Geophilomorpha</taxon>
        <taxon>Linotaeniidae</taxon>
        <taxon>Strigamia</taxon>
    </lineage>
</organism>
<dbReference type="eggNOG" id="KOG4429">
    <property type="taxonomic scope" value="Eukaryota"/>
</dbReference>
<dbReference type="InterPro" id="IPR057870">
    <property type="entry name" value="HR1_TOCA"/>
</dbReference>
<evidence type="ECO:0000256" key="2">
    <source>
        <dbReference type="ARBA" id="ARBA00022443"/>
    </source>
</evidence>
<dbReference type="InterPro" id="IPR001452">
    <property type="entry name" value="SH3_domain"/>
</dbReference>
<dbReference type="SMART" id="SM00055">
    <property type="entry name" value="FCH"/>
    <property type="match status" value="1"/>
</dbReference>
<evidence type="ECO:0000256" key="7">
    <source>
        <dbReference type="PROSITE-ProRule" id="PRU00192"/>
    </source>
</evidence>
<keyword evidence="5 8" id="KW-0175">Coiled coil</keyword>
<keyword evidence="2 7" id="KW-0728">SH3 domain</keyword>
<dbReference type="EMBL" id="JH432223">
    <property type="status" value="NOT_ANNOTATED_CDS"/>
    <property type="molecule type" value="Genomic_DNA"/>
</dbReference>
<reference evidence="13" key="1">
    <citation type="submission" date="2011-05" db="EMBL/GenBank/DDBJ databases">
        <authorList>
            <person name="Richards S.R."/>
            <person name="Qu J."/>
            <person name="Jiang H."/>
            <person name="Jhangiani S.N."/>
            <person name="Agravi P."/>
            <person name="Goodspeed R."/>
            <person name="Gross S."/>
            <person name="Mandapat C."/>
            <person name="Jackson L."/>
            <person name="Mathew T."/>
            <person name="Pu L."/>
            <person name="Thornton R."/>
            <person name="Saada N."/>
            <person name="Wilczek-Boney K.B."/>
            <person name="Lee S."/>
            <person name="Kovar C."/>
            <person name="Wu Y."/>
            <person name="Scherer S.E."/>
            <person name="Worley K.C."/>
            <person name="Muzny D.M."/>
            <person name="Gibbs R."/>
        </authorList>
    </citation>
    <scope>NUCLEOTIDE SEQUENCE</scope>
    <source>
        <strain evidence="13">Brora</strain>
    </source>
</reference>
<dbReference type="PRINTS" id="PR00452">
    <property type="entry name" value="SH3DOMAIN"/>
</dbReference>
<sequence length="553" mass="62886">MLKNVLRLTGFTGTSPSQSSNPVEDSGMSLFKDSFWGNRGFDELRRYIKQGSDFCKDIASVLQERSELEANYAKGLSKLANKIARSSRDNVGSLAQAWQIASSEMEAEGELHKDLALALVEEVVKPLRLLIENQHKVRKNVDSVVDKNAKTLQDLRNSEIKSKKMCCTNGKECERVQDQVVEARVGKGRIVSDKDVLKLETKLRKTEDAMKKADNEYYALCVNAERARLDWESSVYRGSTSFQALEEERIEHMQEVLQKYTNRLSQVGPKLVEGYSRLNDAANSIDIASDIQTIISQKATGANIPEQILPHFFAEDMSNKMNKDRRRECVEKFLLLLKHDIERERRGKQGVENLARVFQDTPNFADEEAQQDVHEKIQHIKVLLTYLEATRYKLQCSLADIEKRPRPSHFLSKHMEQHKDKQGTMQTILKVPSWVRSERRNSEQGSQCSGSPDIGDRGAGDGTAVINEDYDEFDAYETESIYGNLNTVDIPRSLKKSVGRCKVIYDYTANLHDELSIKQGDLINIHEKVDSDWWKGELNGSIGIFPAIYVEEI</sequence>
<dbReference type="Gene3D" id="1.20.1270.60">
    <property type="entry name" value="Arfaptin homology (AH) domain/BAR domain"/>
    <property type="match status" value="1"/>
</dbReference>
<evidence type="ECO:0008006" key="14">
    <source>
        <dbReference type="Google" id="ProtNLM"/>
    </source>
</evidence>
<reference evidence="12" key="2">
    <citation type="submission" date="2015-02" db="UniProtKB">
        <authorList>
            <consortium name="EnsemblMetazoa"/>
        </authorList>
    </citation>
    <scope>IDENTIFICATION</scope>
</reference>
<evidence type="ECO:0000256" key="3">
    <source>
        <dbReference type="ARBA" id="ARBA00022490"/>
    </source>
</evidence>
<evidence type="ECO:0000256" key="4">
    <source>
        <dbReference type="ARBA" id="ARBA00022553"/>
    </source>
</evidence>
<dbReference type="Proteomes" id="UP000014500">
    <property type="component" value="Unassembled WGS sequence"/>
</dbReference>
<dbReference type="Gene3D" id="6.10.140.470">
    <property type="match status" value="1"/>
</dbReference>
<dbReference type="Pfam" id="PF00018">
    <property type="entry name" value="SH3_1"/>
    <property type="match status" value="1"/>
</dbReference>
<keyword evidence="13" id="KW-1185">Reference proteome</keyword>
<feature type="domain" description="SH3" evidence="10">
    <location>
        <begin position="496"/>
        <end position="553"/>
    </location>
</feature>
<dbReference type="InterPro" id="IPR001060">
    <property type="entry name" value="FCH_dom"/>
</dbReference>
<name>T1JH98_STRMM</name>
<evidence type="ECO:0000259" key="10">
    <source>
        <dbReference type="PROSITE" id="PS50002"/>
    </source>
</evidence>
<dbReference type="HOGENOM" id="CLU_027170_0_0_1"/>
<dbReference type="GO" id="GO:0043226">
    <property type="term" value="C:organelle"/>
    <property type="evidence" value="ECO:0007669"/>
    <property type="project" value="UniProtKB-ARBA"/>
</dbReference>
<dbReference type="InterPro" id="IPR036028">
    <property type="entry name" value="SH3-like_dom_sf"/>
</dbReference>
<dbReference type="SMART" id="SM00326">
    <property type="entry name" value="SH3"/>
    <property type="match status" value="1"/>
</dbReference>
<evidence type="ECO:0000313" key="13">
    <source>
        <dbReference type="Proteomes" id="UP000014500"/>
    </source>
</evidence>
<protein>
    <recommendedName>
        <fullName evidence="14">Nostrin</fullName>
    </recommendedName>
</protein>
<dbReference type="InterPro" id="IPR031160">
    <property type="entry name" value="F_BAR_dom"/>
</dbReference>
<dbReference type="Pfam" id="PF25610">
    <property type="entry name" value="HR1_TOCA"/>
    <property type="match status" value="1"/>
</dbReference>
<dbReference type="FunFam" id="2.30.30.40:FF:000072">
    <property type="entry name" value="Unconventional Myosin IB"/>
    <property type="match status" value="1"/>
</dbReference>
<keyword evidence="4" id="KW-0597">Phosphoprotein</keyword>
<dbReference type="Gene3D" id="2.30.30.40">
    <property type="entry name" value="SH3 Domains"/>
    <property type="match status" value="1"/>
</dbReference>
<dbReference type="SUPFAM" id="SSF50044">
    <property type="entry name" value="SH3-domain"/>
    <property type="match status" value="1"/>
</dbReference>
<dbReference type="STRING" id="126957.T1JH98"/>
<dbReference type="PROSITE" id="PS51741">
    <property type="entry name" value="F_BAR"/>
    <property type="match status" value="1"/>
</dbReference>
<dbReference type="AlphaFoldDB" id="T1JH98"/>
<dbReference type="PRINTS" id="PR00499">
    <property type="entry name" value="P67PHOX"/>
</dbReference>
<accession>T1JH98</accession>
<dbReference type="PROSITE" id="PS50002">
    <property type="entry name" value="SH3"/>
    <property type="match status" value="1"/>
</dbReference>
<evidence type="ECO:0000313" key="12">
    <source>
        <dbReference type="EnsemblMetazoa" id="SMAR013229-PA"/>
    </source>
</evidence>
<dbReference type="InterPro" id="IPR027267">
    <property type="entry name" value="AH/BAR_dom_sf"/>
</dbReference>
<dbReference type="GO" id="GO:0005737">
    <property type="term" value="C:cytoplasm"/>
    <property type="evidence" value="ECO:0007669"/>
    <property type="project" value="TreeGrafter"/>
</dbReference>
<feature type="region of interest" description="Disordered" evidence="9">
    <location>
        <begin position="436"/>
        <end position="461"/>
    </location>
</feature>
<feature type="domain" description="F-BAR" evidence="11">
    <location>
        <begin position="28"/>
        <end position="290"/>
    </location>
</feature>
<evidence type="ECO:0000259" key="11">
    <source>
        <dbReference type="PROSITE" id="PS51741"/>
    </source>
</evidence>
<dbReference type="CDD" id="cd11823">
    <property type="entry name" value="SH3_Nostrin"/>
    <property type="match status" value="1"/>
</dbReference>